<evidence type="ECO:0000256" key="1">
    <source>
        <dbReference type="SAM" id="Phobius"/>
    </source>
</evidence>
<dbReference type="OrthoDB" id="2970833at2"/>
<sequence length="172" mass="20070">MEEALEKESINQISIRNKERKSAWYLFLTMALCIGFGQQFLDSVPGLIYLGAVVFYAIFLYETYMSRKTNKELWKLWEERWSEHKRLFQLRSSFGESLQVFLPAILMADYSGVMSIIFGVIALVTGFRSGDKKWRAKQHYYEEFQENNNTIAARQVRGLLSIMDLHASSSKQ</sequence>
<organism evidence="2 3">
    <name type="scientific">Halobacillus litoralis</name>
    <dbReference type="NCBI Taxonomy" id="45668"/>
    <lineage>
        <taxon>Bacteria</taxon>
        <taxon>Bacillati</taxon>
        <taxon>Bacillota</taxon>
        <taxon>Bacilli</taxon>
        <taxon>Bacillales</taxon>
        <taxon>Bacillaceae</taxon>
        <taxon>Halobacillus</taxon>
    </lineage>
</organism>
<feature type="transmembrane region" description="Helical" evidence="1">
    <location>
        <begin position="47"/>
        <end position="66"/>
    </location>
</feature>
<name>A0A410MIF5_9BACI</name>
<keyword evidence="1" id="KW-0472">Membrane</keyword>
<dbReference type="Proteomes" id="UP000287756">
    <property type="component" value="Chromosome"/>
</dbReference>
<evidence type="ECO:0000313" key="2">
    <source>
        <dbReference type="EMBL" id="QAS54481.1"/>
    </source>
</evidence>
<evidence type="ECO:0000313" key="3">
    <source>
        <dbReference type="Proteomes" id="UP000287756"/>
    </source>
</evidence>
<protein>
    <submittedName>
        <fullName evidence="2">Uncharacterized protein</fullName>
    </submittedName>
</protein>
<dbReference type="AlphaFoldDB" id="A0A410MIF5"/>
<reference evidence="2 3" key="1">
    <citation type="submission" date="2018-01" db="EMBL/GenBank/DDBJ databases">
        <title>The whole genome sequencing and assembly of Halobacillus litoralis ERB031 strain.</title>
        <authorList>
            <person name="Lee S.-J."/>
            <person name="Park M.-K."/>
            <person name="Kim J.-Y."/>
            <person name="Lee Y.-J."/>
            <person name="Yi H."/>
            <person name="Bahn Y.-S."/>
            <person name="Kim J.F."/>
            <person name="Lee D.-W."/>
        </authorList>
    </citation>
    <scope>NUCLEOTIDE SEQUENCE [LARGE SCALE GENOMIC DNA]</scope>
    <source>
        <strain evidence="2 3">ERB 031</strain>
    </source>
</reference>
<dbReference type="RefSeq" id="WP_128526742.1">
    <property type="nucleotide sequence ID" value="NZ_CP026118.1"/>
</dbReference>
<proteinExistence type="predicted"/>
<feature type="transmembrane region" description="Helical" evidence="1">
    <location>
        <begin position="23"/>
        <end position="41"/>
    </location>
</feature>
<accession>A0A410MIF5</accession>
<keyword evidence="1" id="KW-0812">Transmembrane</keyword>
<dbReference type="EMBL" id="CP026118">
    <property type="protein sequence ID" value="QAS54481.1"/>
    <property type="molecule type" value="Genomic_DNA"/>
</dbReference>
<dbReference type="KEGG" id="hli:HLI_20800"/>
<keyword evidence="1" id="KW-1133">Transmembrane helix</keyword>
<gene>
    <name evidence="2" type="ORF">HLI_20800</name>
</gene>